<gene>
    <name evidence="4" type="ORF">JL107_09640</name>
</gene>
<dbReference type="InterPro" id="IPR047589">
    <property type="entry name" value="DUF11_rpt"/>
</dbReference>
<accession>A0A938YFG6</accession>
<feature type="compositionally biased region" description="Low complexity" evidence="1">
    <location>
        <begin position="881"/>
        <end position="919"/>
    </location>
</feature>
<keyword evidence="2" id="KW-0812">Transmembrane</keyword>
<proteinExistence type="predicted"/>
<feature type="region of interest" description="Disordered" evidence="1">
    <location>
        <begin position="879"/>
        <end position="930"/>
    </location>
</feature>
<evidence type="ECO:0000256" key="2">
    <source>
        <dbReference type="SAM" id="Phobius"/>
    </source>
</evidence>
<dbReference type="GO" id="GO:0005975">
    <property type="term" value="P:carbohydrate metabolic process"/>
    <property type="evidence" value="ECO:0007669"/>
    <property type="project" value="UniProtKB-ARBA"/>
</dbReference>
<dbReference type="InterPro" id="IPR001434">
    <property type="entry name" value="OmcB-like_DUF11"/>
</dbReference>
<name>A0A938YFG6_9ACTN</name>
<dbReference type="InterPro" id="IPR013783">
    <property type="entry name" value="Ig-like_fold"/>
</dbReference>
<keyword evidence="2" id="KW-1133">Transmembrane helix</keyword>
<sequence>MPRRPVSGTLACLLVVLIVGGGSGLLIGPPVAAAAAAPPAAAAAAAAAPDVDLRVTVAGPASGVPGGAFTYRVVASNNSLPSADGAVITIALPEGATEVATSCAAAGGAVCPDTVDQDGGSASATVPTLPHLGEITVTVTGRFPATPVSSVTLSATVVPPAGLVDTDPASDSSSVSTALLTGADLSVDLTQASGEFSPGEPLRLTLGAVNDGPEAADGALLALFSYGEIPGSGGTPLTARTHIVSCTATGGAVCPDLADRESISAAVMAPIPTFPAGSRIVVVLTVEPQLDGLCTPPVSWSSAARITGPPGATDPDTDQRFLTATGFPPACAPADLSVTQVQAAGTFAPGEPFELTVTARNDGPEAADGALLSISGFGTSTRDIPAQQAAAVTIRSCTASGGAVCPELADTEFSALAVQTAVPSFPAGGSVVIVLTVDPVPSSGCGTITWHTTSRIAPPAGRSDPKPGDNERSTDAVGPDVPCPVADLTVSQSQASDSFAPGEPLRITLTVGNDGPEAADGAFLSVFSSGTTSDGTGRVLTGAVRFLSCTAAGGAVCPVTTDRAGSNPALQTALPTFPAGGRVVITMTVDPTTTGTCSRSIAWTTSAQVSAPDGVVDPAAGNGSTVGASGSAPCVDVSVNSALGRVAVRAGDPVRSTVVVAASGTGPARSVRFTDVLPVGFVYSGGSCVPATAVSTCGPLTWNPVTREVSSTIPVIGAADSVTFTLTGTAGPVPGTFATRASAVSGTGADAYVDINPGSDVSTVNLQISNTASRIGVTPVLTGLPAGGVSTDLPLSGEIICGTQGAVSWSATVPAGASTAGSAPVLFYDGEDCTVSVDAFQPPAGYVLVGPPQVATDGLRPLGPDSDVRILVTVAFAADESSTTPDPSTPDTSTPVTSTPGTTTPGTTTPAPSTTAPGPVFDPAGTNPADVVPWFTDRSGRGVPDSTASGRPYIAGAPLASTGVPVLSGVAAGAGLLLIGALLLVGVPLLRGRHRPRPGQRRAAIVADTTER</sequence>
<evidence type="ECO:0000313" key="5">
    <source>
        <dbReference type="Proteomes" id="UP000663801"/>
    </source>
</evidence>
<feature type="compositionally biased region" description="Basic and acidic residues" evidence="1">
    <location>
        <begin position="463"/>
        <end position="474"/>
    </location>
</feature>
<dbReference type="RefSeq" id="WP_205256814.1">
    <property type="nucleotide sequence ID" value="NZ_BAAAPV010000004.1"/>
</dbReference>
<dbReference type="NCBIfam" id="TIGR01451">
    <property type="entry name" value="B_ant_repeat"/>
    <property type="match status" value="1"/>
</dbReference>
<organism evidence="4 5">
    <name type="scientific">Nakamurella flavida</name>
    <dbReference type="NCBI Taxonomy" id="363630"/>
    <lineage>
        <taxon>Bacteria</taxon>
        <taxon>Bacillati</taxon>
        <taxon>Actinomycetota</taxon>
        <taxon>Actinomycetes</taxon>
        <taxon>Nakamurellales</taxon>
        <taxon>Nakamurellaceae</taxon>
        <taxon>Nakamurella</taxon>
    </lineage>
</organism>
<evidence type="ECO:0000313" key="4">
    <source>
        <dbReference type="EMBL" id="MBM9476705.1"/>
    </source>
</evidence>
<feature type="domain" description="DUF11" evidence="3">
    <location>
        <begin position="636"/>
        <end position="765"/>
    </location>
</feature>
<keyword evidence="2" id="KW-0472">Membrane</keyword>
<dbReference type="Gene3D" id="2.60.40.10">
    <property type="entry name" value="Immunoglobulins"/>
    <property type="match status" value="1"/>
</dbReference>
<feature type="transmembrane region" description="Helical" evidence="2">
    <location>
        <begin position="966"/>
        <end position="990"/>
    </location>
</feature>
<evidence type="ECO:0000259" key="3">
    <source>
        <dbReference type="Pfam" id="PF01345"/>
    </source>
</evidence>
<dbReference type="Proteomes" id="UP000663801">
    <property type="component" value="Unassembled WGS sequence"/>
</dbReference>
<comment type="caution">
    <text evidence="4">The sequence shown here is derived from an EMBL/GenBank/DDBJ whole genome shotgun (WGS) entry which is preliminary data.</text>
</comment>
<dbReference type="AlphaFoldDB" id="A0A938YFG6"/>
<dbReference type="EMBL" id="JAERWL010000008">
    <property type="protein sequence ID" value="MBM9476705.1"/>
    <property type="molecule type" value="Genomic_DNA"/>
</dbReference>
<protein>
    <recommendedName>
        <fullName evidence="3">DUF11 domain-containing protein</fullName>
    </recommendedName>
</protein>
<dbReference type="Pfam" id="PF01345">
    <property type="entry name" value="DUF11"/>
    <property type="match status" value="2"/>
</dbReference>
<feature type="region of interest" description="Disordered" evidence="1">
    <location>
        <begin position="449"/>
        <end position="479"/>
    </location>
</feature>
<evidence type="ECO:0000256" key="1">
    <source>
        <dbReference type="SAM" id="MobiDB-lite"/>
    </source>
</evidence>
<keyword evidence="5" id="KW-1185">Reference proteome</keyword>
<reference evidence="4" key="1">
    <citation type="submission" date="2021-01" db="EMBL/GenBank/DDBJ databases">
        <title>KCTC 19127 draft genome.</title>
        <authorList>
            <person name="An D."/>
        </authorList>
    </citation>
    <scope>NUCLEOTIDE SEQUENCE</scope>
    <source>
        <strain evidence="4">KCTC 19127</strain>
    </source>
</reference>
<feature type="domain" description="DUF11" evidence="3">
    <location>
        <begin position="52"/>
        <end position="176"/>
    </location>
</feature>